<proteinExistence type="predicted"/>
<feature type="non-terminal residue" evidence="7">
    <location>
        <position position="1"/>
    </location>
</feature>
<protein>
    <recommendedName>
        <fullName evidence="8">Amino acid permease/ SLC12A domain-containing protein</fullName>
    </recommendedName>
</protein>
<dbReference type="EMBL" id="UINC01113615">
    <property type="protein sequence ID" value="SVC83345.1"/>
    <property type="molecule type" value="Genomic_DNA"/>
</dbReference>
<evidence type="ECO:0000256" key="4">
    <source>
        <dbReference type="ARBA" id="ARBA00022989"/>
    </source>
</evidence>
<feature type="transmembrane region" description="Helical" evidence="6">
    <location>
        <begin position="222"/>
        <end position="244"/>
    </location>
</feature>
<dbReference type="InterPro" id="IPR002293">
    <property type="entry name" value="AA/rel_permease1"/>
</dbReference>
<reference evidence="7" key="1">
    <citation type="submission" date="2018-05" db="EMBL/GenBank/DDBJ databases">
        <authorList>
            <person name="Lanie J.A."/>
            <person name="Ng W.-L."/>
            <person name="Kazmierczak K.M."/>
            <person name="Andrzejewski T.M."/>
            <person name="Davidsen T.M."/>
            <person name="Wayne K.J."/>
            <person name="Tettelin H."/>
            <person name="Glass J.I."/>
            <person name="Rusch D."/>
            <person name="Podicherti R."/>
            <person name="Tsui H.-C.T."/>
            <person name="Winkler M.E."/>
        </authorList>
    </citation>
    <scope>NUCLEOTIDE SEQUENCE</scope>
</reference>
<feature type="transmembrane region" description="Helical" evidence="6">
    <location>
        <begin position="141"/>
        <end position="168"/>
    </location>
</feature>
<evidence type="ECO:0000256" key="1">
    <source>
        <dbReference type="ARBA" id="ARBA00004651"/>
    </source>
</evidence>
<evidence type="ECO:0000256" key="6">
    <source>
        <dbReference type="SAM" id="Phobius"/>
    </source>
</evidence>
<sequence>RKGLGLWMCTALVMGNMIGSGVFLLPAALAPYGTISLLGWLFTASGAVLLAVLFGSLARIRPAVGGPYAYARAGFGDFAGFMVAWGYWIAVWAGNSAIAVGFAGYVGFLVPAVGDDPVLGATTALLAIWLLTAVNTRGVHVVGWVALGTTVLKVMPLLAIGTVGFLYVNESNFLPFNPSGGSAVSGVTACAALTLWAFLGLESATVPADNVESPETTIPRATVLGTILAAAIYILSTGAVLGLIPRQVLMVSTAPFADAASAVWGAAAATVVAAGAVIAAFGALNGWILLAGQIPLAGARDGLFPEAFSRVSSSGVPTVGLVVSGVLASLLLL</sequence>
<feature type="transmembrane region" description="Helical" evidence="6">
    <location>
        <begin position="78"/>
        <end position="105"/>
    </location>
</feature>
<dbReference type="AlphaFoldDB" id="A0A382QEQ8"/>
<dbReference type="Gene3D" id="1.20.1740.10">
    <property type="entry name" value="Amino acid/polyamine transporter I"/>
    <property type="match status" value="1"/>
</dbReference>
<dbReference type="PIRSF" id="PIRSF006060">
    <property type="entry name" value="AA_transporter"/>
    <property type="match status" value="1"/>
</dbReference>
<dbReference type="PANTHER" id="PTHR42770:SF18">
    <property type="entry name" value="ARGININE_AGMATINE ANTIPORTER"/>
    <property type="match status" value="1"/>
</dbReference>
<feature type="non-terminal residue" evidence="7">
    <location>
        <position position="333"/>
    </location>
</feature>
<keyword evidence="4 6" id="KW-1133">Transmembrane helix</keyword>
<keyword evidence="2" id="KW-1003">Cell membrane</keyword>
<evidence type="ECO:0008006" key="8">
    <source>
        <dbReference type="Google" id="ProtNLM"/>
    </source>
</evidence>
<evidence type="ECO:0000256" key="5">
    <source>
        <dbReference type="ARBA" id="ARBA00023136"/>
    </source>
</evidence>
<evidence type="ECO:0000256" key="2">
    <source>
        <dbReference type="ARBA" id="ARBA00022475"/>
    </source>
</evidence>
<name>A0A382QEQ8_9ZZZZ</name>
<dbReference type="GO" id="GO:0022857">
    <property type="term" value="F:transmembrane transporter activity"/>
    <property type="evidence" value="ECO:0007669"/>
    <property type="project" value="InterPro"/>
</dbReference>
<feature type="transmembrane region" description="Helical" evidence="6">
    <location>
        <begin position="264"/>
        <end position="290"/>
    </location>
</feature>
<dbReference type="InterPro" id="IPR050367">
    <property type="entry name" value="APC_superfamily"/>
</dbReference>
<organism evidence="7">
    <name type="scientific">marine metagenome</name>
    <dbReference type="NCBI Taxonomy" id="408172"/>
    <lineage>
        <taxon>unclassified sequences</taxon>
        <taxon>metagenomes</taxon>
        <taxon>ecological metagenomes</taxon>
    </lineage>
</organism>
<feature type="transmembrane region" description="Helical" evidence="6">
    <location>
        <begin position="35"/>
        <end position="57"/>
    </location>
</feature>
<comment type="subcellular location">
    <subcellularLocation>
        <location evidence="1">Cell membrane</location>
        <topology evidence="1">Multi-pass membrane protein</topology>
    </subcellularLocation>
</comment>
<feature type="transmembrane region" description="Helical" evidence="6">
    <location>
        <begin position="7"/>
        <end position="29"/>
    </location>
</feature>
<evidence type="ECO:0000256" key="3">
    <source>
        <dbReference type="ARBA" id="ARBA00022692"/>
    </source>
</evidence>
<dbReference type="Pfam" id="PF13520">
    <property type="entry name" value="AA_permease_2"/>
    <property type="match status" value="1"/>
</dbReference>
<feature type="transmembrane region" description="Helical" evidence="6">
    <location>
        <begin position="117"/>
        <end position="134"/>
    </location>
</feature>
<gene>
    <name evidence="7" type="ORF">METZ01_LOCUS336199</name>
</gene>
<keyword evidence="3 6" id="KW-0812">Transmembrane</keyword>
<dbReference type="GO" id="GO:0005886">
    <property type="term" value="C:plasma membrane"/>
    <property type="evidence" value="ECO:0007669"/>
    <property type="project" value="UniProtKB-SubCell"/>
</dbReference>
<evidence type="ECO:0000313" key="7">
    <source>
        <dbReference type="EMBL" id="SVC83345.1"/>
    </source>
</evidence>
<keyword evidence="5 6" id="KW-0472">Membrane</keyword>
<accession>A0A382QEQ8</accession>
<dbReference type="PANTHER" id="PTHR42770">
    <property type="entry name" value="AMINO ACID TRANSPORTER-RELATED"/>
    <property type="match status" value="1"/>
</dbReference>
<feature type="transmembrane region" description="Helical" evidence="6">
    <location>
        <begin position="180"/>
        <end position="201"/>
    </location>
</feature>